<evidence type="ECO:0000259" key="3">
    <source>
        <dbReference type="SMART" id="SM00062"/>
    </source>
</evidence>
<dbReference type="PANTHER" id="PTHR35936">
    <property type="entry name" value="MEMBRANE-BOUND LYTIC MUREIN TRANSGLYCOSYLASE F"/>
    <property type="match status" value="1"/>
</dbReference>
<dbReference type="PROSITE" id="PS51257">
    <property type="entry name" value="PROKAR_LIPOPROTEIN"/>
    <property type="match status" value="1"/>
</dbReference>
<dbReference type="EMBL" id="QUAJ01000040">
    <property type="protein sequence ID" value="REI39555.1"/>
    <property type="molecule type" value="Genomic_DNA"/>
</dbReference>
<sequence>MKKMMKLMMVLVSMLMVACGSPKEEEKTYVVGTAPNFVPFEYMEGDEIVGFDMDLLKEIEKESGLKFKVVGMDFSGLLPALQTKKIDLIVAGMSITEDRKKNVNFTHPYFNVSQVIMVGEGSKDIGKESDIAGGKIGVVLGTTSDNIAEDLSKKLDGVEVEKYNKLHEAVLSLQAEKIDMIILDYQQAIKTVEKNEGLKLAAYTLQSEEYAIAIGKDDVELLEKINKALDKILGSEKYDELIKTYIEKK</sequence>
<name>A0ABX9KDD7_9FUSO</name>
<dbReference type="Gene3D" id="3.40.190.10">
    <property type="entry name" value="Periplasmic binding protein-like II"/>
    <property type="match status" value="2"/>
</dbReference>
<dbReference type="PANTHER" id="PTHR35936:SF17">
    <property type="entry name" value="ARGININE-BINDING EXTRACELLULAR PROTEIN ARTP"/>
    <property type="match status" value="1"/>
</dbReference>
<keyword evidence="1 2" id="KW-0732">Signal</keyword>
<gene>
    <name evidence="4" type="ORF">DYH56_14460</name>
</gene>
<evidence type="ECO:0000313" key="4">
    <source>
        <dbReference type="EMBL" id="REI39555.1"/>
    </source>
</evidence>
<dbReference type="Pfam" id="PF00497">
    <property type="entry name" value="SBP_bac_3"/>
    <property type="match status" value="1"/>
</dbReference>
<keyword evidence="5" id="KW-1185">Reference proteome</keyword>
<reference evidence="4 5" key="1">
    <citation type="submission" date="2018-08" db="EMBL/GenBank/DDBJ databases">
        <title>Draft genome sequence of Psychrilyobacter sp. strain SD5 isolated from Black Sea water.</title>
        <authorList>
            <person name="Yadav S."/>
            <person name="Villanueva L."/>
            <person name="Damste J.S.S."/>
        </authorList>
    </citation>
    <scope>NUCLEOTIDE SEQUENCE [LARGE SCALE GENOMIC DNA]</scope>
    <source>
        <strain evidence="4 5">SD5</strain>
    </source>
</reference>
<evidence type="ECO:0000256" key="2">
    <source>
        <dbReference type="SAM" id="SignalP"/>
    </source>
</evidence>
<evidence type="ECO:0000313" key="5">
    <source>
        <dbReference type="Proteomes" id="UP000263486"/>
    </source>
</evidence>
<evidence type="ECO:0000256" key="1">
    <source>
        <dbReference type="ARBA" id="ARBA00022729"/>
    </source>
</evidence>
<dbReference type="Proteomes" id="UP000263486">
    <property type="component" value="Unassembled WGS sequence"/>
</dbReference>
<dbReference type="InterPro" id="IPR001638">
    <property type="entry name" value="Solute-binding_3/MltF_N"/>
</dbReference>
<dbReference type="RefSeq" id="WP_114643577.1">
    <property type="nucleotide sequence ID" value="NZ_JAACIO010000038.1"/>
</dbReference>
<protein>
    <submittedName>
        <fullName evidence="4">Basic amino acid ABC transporter substrate-binding protein</fullName>
    </submittedName>
</protein>
<feature type="domain" description="Solute-binding protein family 3/N-terminal" evidence="3">
    <location>
        <begin position="28"/>
        <end position="249"/>
    </location>
</feature>
<accession>A0ABX9KDD7</accession>
<feature type="signal peptide" evidence="2">
    <location>
        <begin position="1"/>
        <end position="18"/>
    </location>
</feature>
<organism evidence="4 5">
    <name type="scientific">Psychrilyobacter piezotolerans</name>
    <dbReference type="NCBI Taxonomy" id="2293438"/>
    <lineage>
        <taxon>Bacteria</taxon>
        <taxon>Fusobacteriati</taxon>
        <taxon>Fusobacteriota</taxon>
        <taxon>Fusobacteriia</taxon>
        <taxon>Fusobacteriales</taxon>
        <taxon>Fusobacteriaceae</taxon>
        <taxon>Psychrilyobacter</taxon>
    </lineage>
</organism>
<dbReference type="SMART" id="SM00062">
    <property type="entry name" value="PBPb"/>
    <property type="match status" value="1"/>
</dbReference>
<comment type="caution">
    <text evidence="4">The sequence shown here is derived from an EMBL/GenBank/DDBJ whole genome shotgun (WGS) entry which is preliminary data.</text>
</comment>
<proteinExistence type="predicted"/>
<dbReference type="SUPFAM" id="SSF53850">
    <property type="entry name" value="Periplasmic binding protein-like II"/>
    <property type="match status" value="1"/>
</dbReference>
<feature type="chain" id="PRO_5046759777" evidence="2">
    <location>
        <begin position="19"/>
        <end position="249"/>
    </location>
</feature>